<dbReference type="Proteomes" id="UP001322512">
    <property type="component" value="Chromosome"/>
</dbReference>
<evidence type="ECO:0000313" key="4">
    <source>
        <dbReference type="EMBL" id="WPU46502.1"/>
    </source>
</evidence>
<dbReference type="PANTHER" id="PTHR37938:SF1">
    <property type="entry name" value="BLL0215 PROTEIN"/>
    <property type="match status" value="1"/>
</dbReference>
<gene>
    <name evidence="4" type="ORF">SR933_14770</name>
</gene>
<dbReference type="InterPro" id="IPR005182">
    <property type="entry name" value="YdbS-like_PH"/>
</dbReference>
<keyword evidence="5" id="KW-1185">Reference proteome</keyword>
<feature type="transmembrane region" description="Helical" evidence="2">
    <location>
        <begin position="41"/>
        <end position="60"/>
    </location>
</feature>
<evidence type="ECO:0000256" key="2">
    <source>
        <dbReference type="SAM" id="Phobius"/>
    </source>
</evidence>
<evidence type="ECO:0000313" key="5">
    <source>
        <dbReference type="Proteomes" id="UP001322512"/>
    </source>
</evidence>
<keyword evidence="2" id="KW-1133">Transmembrane helix</keyword>
<organism evidence="4 5">
    <name type="scientific">Halomonas elongata (strain ATCC 33173 / DSM 2581 / NBRC 15536 / NCIMB 2198 / 1H9)</name>
    <dbReference type="NCBI Taxonomy" id="768066"/>
    <lineage>
        <taxon>Bacteria</taxon>
        <taxon>Pseudomonadati</taxon>
        <taxon>Pseudomonadota</taxon>
        <taxon>Gammaproteobacteria</taxon>
        <taxon>Oceanospirillales</taxon>
        <taxon>Halomonadaceae</taxon>
        <taxon>Halomonas</taxon>
    </lineage>
</organism>
<feature type="region of interest" description="Disordered" evidence="1">
    <location>
        <begin position="1"/>
        <end position="25"/>
    </location>
</feature>
<reference evidence="4 5" key="1">
    <citation type="submission" date="2023-11" db="EMBL/GenBank/DDBJ databases">
        <title>MicrobeMod: A computational toolkit for identifying prokaryotic methylation and restriction-modification with nanopore sequencing.</title>
        <authorList>
            <person name="Crits-Christoph A."/>
            <person name="Kang S.C."/>
            <person name="Lee H."/>
            <person name="Ostrov N."/>
        </authorList>
    </citation>
    <scope>NUCLEOTIDE SEQUENCE [LARGE SCALE GENOMIC DNA]</scope>
    <source>
        <strain evidence="4 5">ATCC 33173</strain>
    </source>
</reference>
<feature type="domain" description="YdbS-like PH" evidence="3">
    <location>
        <begin position="105"/>
        <end position="181"/>
    </location>
</feature>
<name>A0ABZ0T5H2_HALED</name>
<feature type="compositionally biased region" description="Low complexity" evidence="1">
    <location>
        <begin position="16"/>
        <end position="25"/>
    </location>
</feature>
<keyword evidence="2" id="KW-0472">Membrane</keyword>
<dbReference type="Pfam" id="PF03703">
    <property type="entry name" value="bPH_2"/>
    <property type="match status" value="1"/>
</dbReference>
<dbReference type="EMBL" id="CP139472">
    <property type="protein sequence ID" value="WPU46502.1"/>
    <property type="molecule type" value="Genomic_DNA"/>
</dbReference>
<dbReference type="PANTHER" id="PTHR37938">
    <property type="entry name" value="BLL0215 PROTEIN"/>
    <property type="match status" value="1"/>
</dbReference>
<protein>
    <submittedName>
        <fullName evidence="4">PH domain-containing protein</fullName>
    </submittedName>
</protein>
<feature type="transmembrane region" description="Helical" evidence="2">
    <location>
        <begin position="80"/>
        <end position="103"/>
    </location>
</feature>
<proteinExistence type="predicted"/>
<evidence type="ECO:0000259" key="3">
    <source>
        <dbReference type="Pfam" id="PF03703"/>
    </source>
</evidence>
<evidence type="ECO:0000256" key="1">
    <source>
        <dbReference type="SAM" id="MobiDB-lite"/>
    </source>
</evidence>
<sequence>MDPSMMDNNDHPAQPTSSSSSEVETSLASLKPSAKAAIPTIIWWVSMAMGITGLVLYLVVQRPDLAQAVEQTAGSALPGLLLVWLLALVWLVCLVPPLFRLLVLKTTTYHITNQRLEYTRGILHRRRDQLELVRIRDLSANRTLVDRLLGIGTVIMETVDRSHPIFRIEAQPNVYELTDWLHQLNADERARLNYREFEGTQGV</sequence>
<keyword evidence="2" id="KW-0812">Transmembrane</keyword>
<dbReference type="RefSeq" id="WP_109637525.1">
    <property type="nucleotide sequence ID" value="NC_014532.2"/>
</dbReference>
<accession>A0ABZ0T5H2</accession>
<dbReference type="GeneID" id="91011450"/>